<feature type="non-terminal residue" evidence="2">
    <location>
        <position position="104"/>
    </location>
</feature>
<dbReference type="PANTHER" id="PTHR33494">
    <property type="entry name" value="OS02G0793800 PROTEIN"/>
    <property type="match status" value="1"/>
</dbReference>
<keyword evidence="3" id="KW-1185">Reference proteome</keyword>
<evidence type="ECO:0000313" key="2">
    <source>
        <dbReference type="EMBL" id="KAI7736734.1"/>
    </source>
</evidence>
<comment type="caution">
    <text evidence="2">The sequence shown here is derived from an EMBL/GenBank/DDBJ whole genome shotgun (WGS) entry which is preliminary data.</text>
</comment>
<dbReference type="InterPro" id="IPR057939">
    <property type="entry name" value="TRF2_HOY1_PH"/>
</dbReference>
<dbReference type="AlphaFoldDB" id="A0AAD5GCT2"/>
<dbReference type="Pfam" id="PF24818">
    <property type="entry name" value="PH_TRF2_HOY1"/>
    <property type="match status" value="1"/>
</dbReference>
<dbReference type="Proteomes" id="UP001206925">
    <property type="component" value="Unassembled WGS sequence"/>
</dbReference>
<dbReference type="EMBL" id="JAMZMK010009201">
    <property type="protein sequence ID" value="KAI7736734.1"/>
    <property type="molecule type" value="Genomic_DNA"/>
</dbReference>
<name>A0AAD5GCT2_AMBAR</name>
<accession>A0AAD5GCT2</accession>
<evidence type="ECO:0000313" key="3">
    <source>
        <dbReference type="Proteomes" id="UP001206925"/>
    </source>
</evidence>
<proteinExistence type="predicted"/>
<feature type="domain" description="TRF2/HOY1 PH-like" evidence="1">
    <location>
        <begin position="35"/>
        <end position="104"/>
    </location>
</feature>
<feature type="non-terminal residue" evidence="2">
    <location>
        <position position="1"/>
    </location>
</feature>
<evidence type="ECO:0000259" key="1">
    <source>
        <dbReference type="Pfam" id="PF24818"/>
    </source>
</evidence>
<gene>
    <name evidence="2" type="ORF">M8C21_023965</name>
</gene>
<protein>
    <recommendedName>
        <fullName evidence="1">TRF2/HOY1 PH-like domain-containing protein</fullName>
    </recommendedName>
</protein>
<reference evidence="2" key="1">
    <citation type="submission" date="2022-06" db="EMBL/GenBank/DDBJ databases">
        <title>Uncovering the hologenomic basis of an extraordinary plant invasion.</title>
        <authorList>
            <person name="Bieker V.C."/>
            <person name="Martin M.D."/>
            <person name="Gilbert T."/>
            <person name="Hodgins K."/>
            <person name="Battlay P."/>
            <person name="Petersen B."/>
            <person name="Wilson J."/>
        </authorList>
    </citation>
    <scope>NUCLEOTIDE SEQUENCE</scope>
    <source>
        <strain evidence="2">AA19_3_7</strain>
        <tissue evidence="2">Leaf</tissue>
    </source>
</reference>
<organism evidence="2 3">
    <name type="scientific">Ambrosia artemisiifolia</name>
    <name type="common">Common ragweed</name>
    <dbReference type="NCBI Taxonomy" id="4212"/>
    <lineage>
        <taxon>Eukaryota</taxon>
        <taxon>Viridiplantae</taxon>
        <taxon>Streptophyta</taxon>
        <taxon>Embryophyta</taxon>
        <taxon>Tracheophyta</taxon>
        <taxon>Spermatophyta</taxon>
        <taxon>Magnoliopsida</taxon>
        <taxon>eudicotyledons</taxon>
        <taxon>Gunneridae</taxon>
        <taxon>Pentapetalae</taxon>
        <taxon>asterids</taxon>
        <taxon>campanulids</taxon>
        <taxon>Asterales</taxon>
        <taxon>Asteraceae</taxon>
        <taxon>Asteroideae</taxon>
        <taxon>Heliantheae alliance</taxon>
        <taxon>Heliantheae</taxon>
        <taxon>Ambrosia</taxon>
    </lineage>
</organism>
<sequence length="104" mass="11990">VWSPLGLNLRMAISLSNQIRVPSSQPNNKLNACDIPADLLKIGVFEWVSTRPKDLTVKFYYRTKKLVWELLCGAMKKKIVIRWSQISAINVFLDENKTSRLEIE</sequence>
<dbReference type="PANTHER" id="PTHR33494:SF5">
    <property type="entry name" value="F10A16.6 PROTEIN"/>
    <property type="match status" value="1"/>
</dbReference>